<keyword evidence="3" id="KW-0408">Iron</keyword>
<name>A0A8J6N508_9BACT</name>
<evidence type="ECO:0000313" key="7">
    <source>
        <dbReference type="Proteomes" id="UP000603545"/>
    </source>
</evidence>
<dbReference type="Proteomes" id="UP000603545">
    <property type="component" value="Unassembled WGS sequence"/>
</dbReference>
<evidence type="ECO:0000256" key="1">
    <source>
        <dbReference type="ARBA" id="ARBA00022723"/>
    </source>
</evidence>
<proteinExistence type="predicted"/>
<organism evidence="6 7">
    <name type="scientific">Candidatus Desulfaltia bathyphila</name>
    <dbReference type="NCBI Taxonomy" id="2841697"/>
    <lineage>
        <taxon>Bacteria</taxon>
        <taxon>Pseudomonadati</taxon>
        <taxon>Thermodesulfobacteriota</taxon>
        <taxon>Desulfobacteria</taxon>
        <taxon>Desulfobacterales</taxon>
        <taxon>Desulfobacterales incertae sedis</taxon>
        <taxon>Candidatus Desulfaltia</taxon>
    </lineage>
</organism>
<evidence type="ECO:0000256" key="2">
    <source>
        <dbReference type="ARBA" id="ARBA00023002"/>
    </source>
</evidence>
<evidence type="ECO:0000256" key="4">
    <source>
        <dbReference type="ARBA" id="ARBA00023014"/>
    </source>
</evidence>
<keyword evidence="1" id="KW-0479">Metal-binding</keyword>
<dbReference type="EMBL" id="JACNLL010000026">
    <property type="protein sequence ID" value="MBC8198876.1"/>
    <property type="molecule type" value="Genomic_DNA"/>
</dbReference>
<evidence type="ECO:0000259" key="5">
    <source>
        <dbReference type="Pfam" id="PF02662"/>
    </source>
</evidence>
<feature type="domain" description="F420-non-reducing hydrogenase iron-sulfur subunit D" evidence="5">
    <location>
        <begin position="10"/>
        <end position="132"/>
    </location>
</feature>
<dbReference type="AlphaFoldDB" id="A0A8J6N508"/>
<evidence type="ECO:0000313" key="6">
    <source>
        <dbReference type="EMBL" id="MBC8198876.1"/>
    </source>
</evidence>
<gene>
    <name evidence="6" type="ORF">H8E80_02340</name>
</gene>
<reference evidence="6 7" key="1">
    <citation type="submission" date="2020-08" db="EMBL/GenBank/DDBJ databases">
        <title>Bridging the membrane lipid divide: bacteria of the FCB group superphylum have the potential to synthesize archaeal ether lipids.</title>
        <authorList>
            <person name="Villanueva L."/>
            <person name="Von Meijenfeldt F.A.B."/>
            <person name="Westbye A.B."/>
            <person name="Yadav S."/>
            <person name="Hopmans E.C."/>
            <person name="Dutilh B.E."/>
            <person name="Sinninghe Damste J.S."/>
        </authorList>
    </citation>
    <scope>NUCLEOTIDE SEQUENCE [LARGE SCALE GENOMIC DNA]</scope>
    <source>
        <strain evidence="6">NIOZ-UU82</strain>
    </source>
</reference>
<accession>A0A8J6N508</accession>
<dbReference type="GO" id="GO:0051536">
    <property type="term" value="F:iron-sulfur cluster binding"/>
    <property type="evidence" value="ECO:0007669"/>
    <property type="project" value="UniProtKB-KW"/>
</dbReference>
<dbReference type="Pfam" id="PF02662">
    <property type="entry name" value="FlpD"/>
    <property type="match status" value="1"/>
</dbReference>
<keyword evidence="2" id="KW-0560">Oxidoreductase</keyword>
<protein>
    <submittedName>
        <fullName evidence="6">Hydrogenase iron-sulfur subunit</fullName>
    </submittedName>
</protein>
<dbReference type="GO" id="GO:0016491">
    <property type="term" value="F:oxidoreductase activity"/>
    <property type="evidence" value="ECO:0007669"/>
    <property type="project" value="UniProtKB-KW"/>
</dbReference>
<dbReference type="InterPro" id="IPR003813">
    <property type="entry name" value="MvhD/FlpD"/>
</dbReference>
<dbReference type="GO" id="GO:0046872">
    <property type="term" value="F:metal ion binding"/>
    <property type="evidence" value="ECO:0007669"/>
    <property type="project" value="UniProtKB-KW"/>
</dbReference>
<comment type="caution">
    <text evidence="6">The sequence shown here is derived from an EMBL/GenBank/DDBJ whole genome shotgun (WGS) entry which is preliminary data.</text>
</comment>
<keyword evidence="4" id="KW-0411">Iron-sulfur</keyword>
<sequence length="263" mass="29203">MSQDLFKPKILGFLCNWCCYTAADSAGVARYQYPPNIRVIRVMCSGRIDPVFILEAFSCGADGVFVGGCHLGECHYQTGNYEALVVAALTRKLLEKAGLSTERFLLEWASAAEGPRFVEIITNFTNKIKELGPLGKTEKKDKDELRLKILAAKSAAKQMKLRTRFGNLAKELRKEGDYSDKIIHDKLGQKVAGVINTEIARHETFLRIQKDGPVSFNDLEKKIGASLSEIEKYVSTFSKKGLITESDGQLSVTSNEQQVTSNQ</sequence>
<evidence type="ECO:0000256" key="3">
    <source>
        <dbReference type="ARBA" id="ARBA00023004"/>
    </source>
</evidence>